<sequence>MNENFVCIKVDREERPDIDKVYMTFVQATSGGGGWPMSVWLSPDLKPFVGGTYFPPEDSFSRVGFKTVLKNLAEQWKRNRSELTERSNKILTALQKGVAMDATKEAVPPPCPEVMERCFQQLAHSYEDEYGGFRESPKFPSPVNFNFLFRFWALNKTGEKGAQALQMALHTLKMMALGGIYDHVGQGFHRYSTDGRWHVPHFEKMLYDQGQLAVSYTEAYQ</sequence>
<evidence type="ECO:0000313" key="3">
    <source>
        <dbReference type="Proteomes" id="UP000288216"/>
    </source>
</evidence>
<gene>
    <name evidence="2" type="ORF">scyTo_0014016</name>
</gene>
<name>A0A401NFP2_SCYTO</name>
<feature type="non-terminal residue" evidence="2">
    <location>
        <position position="221"/>
    </location>
</feature>
<organism evidence="2 3">
    <name type="scientific">Scyliorhinus torazame</name>
    <name type="common">Cloudy catshark</name>
    <name type="synonym">Catulus torazame</name>
    <dbReference type="NCBI Taxonomy" id="75743"/>
    <lineage>
        <taxon>Eukaryota</taxon>
        <taxon>Metazoa</taxon>
        <taxon>Chordata</taxon>
        <taxon>Craniata</taxon>
        <taxon>Vertebrata</taxon>
        <taxon>Chondrichthyes</taxon>
        <taxon>Elasmobranchii</taxon>
        <taxon>Galeomorphii</taxon>
        <taxon>Galeoidea</taxon>
        <taxon>Carcharhiniformes</taxon>
        <taxon>Scyliorhinidae</taxon>
        <taxon>Scyliorhinus</taxon>
    </lineage>
</organism>
<feature type="domain" description="Spermatogenesis-associated protein 20-like TRX" evidence="1">
    <location>
        <begin position="1"/>
        <end position="95"/>
    </location>
</feature>
<dbReference type="InterPro" id="IPR024705">
    <property type="entry name" value="Ssp411"/>
</dbReference>
<dbReference type="SUPFAM" id="SSF52833">
    <property type="entry name" value="Thioredoxin-like"/>
    <property type="match status" value="1"/>
</dbReference>
<dbReference type="OMA" id="AFYVWEM"/>
<dbReference type="AlphaFoldDB" id="A0A401NFP2"/>
<dbReference type="Gene3D" id="3.40.30.10">
    <property type="entry name" value="Glutaredoxin"/>
    <property type="match status" value="1"/>
</dbReference>
<dbReference type="Pfam" id="PF03190">
    <property type="entry name" value="Thioredox_DsbH"/>
    <property type="match status" value="1"/>
</dbReference>
<proteinExistence type="predicted"/>
<dbReference type="PANTHER" id="PTHR42899:SF1">
    <property type="entry name" value="SPERMATOGENESIS-ASSOCIATED PROTEIN 20"/>
    <property type="match status" value="1"/>
</dbReference>
<evidence type="ECO:0000313" key="2">
    <source>
        <dbReference type="EMBL" id="GCB59783.1"/>
    </source>
</evidence>
<dbReference type="SUPFAM" id="SSF48208">
    <property type="entry name" value="Six-hairpin glycosidases"/>
    <property type="match status" value="1"/>
</dbReference>
<dbReference type="InterPro" id="IPR004879">
    <property type="entry name" value="Ssp411-like_TRX"/>
</dbReference>
<accession>A0A401NFP2</accession>
<protein>
    <recommendedName>
        <fullName evidence="1">Spermatogenesis-associated protein 20-like TRX domain-containing protein</fullName>
    </recommendedName>
</protein>
<dbReference type="PANTHER" id="PTHR42899">
    <property type="entry name" value="SPERMATOGENESIS-ASSOCIATED PROTEIN 20"/>
    <property type="match status" value="1"/>
</dbReference>
<keyword evidence="3" id="KW-1185">Reference proteome</keyword>
<dbReference type="EMBL" id="BFAA01007379">
    <property type="protein sequence ID" value="GCB59783.1"/>
    <property type="molecule type" value="Genomic_DNA"/>
</dbReference>
<dbReference type="GO" id="GO:0005975">
    <property type="term" value="P:carbohydrate metabolic process"/>
    <property type="evidence" value="ECO:0007669"/>
    <property type="project" value="InterPro"/>
</dbReference>
<dbReference type="STRING" id="75743.A0A401NFP2"/>
<dbReference type="InterPro" id="IPR008928">
    <property type="entry name" value="6-hairpin_glycosidase_sf"/>
</dbReference>
<comment type="caution">
    <text evidence="2">The sequence shown here is derived from an EMBL/GenBank/DDBJ whole genome shotgun (WGS) entry which is preliminary data.</text>
</comment>
<dbReference type="InterPro" id="IPR036249">
    <property type="entry name" value="Thioredoxin-like_sf"/>
</dbReference>
<reference evidence="2 3" key="1">
    <citation type="journal article" date="2018" name="Nat. Ecol. Evol.">
        <title>Shark genomes provide insights into elasmobranch evolution and the origin of vertebrates.</title>
        <authorList>
            <person name="Hara Y"/>
            <person name="Yamaguchi K"/>
            <person name="Onimaru K"/>
            <person name="Kadota M"/>
            <person name="Koyanagi M"/>
            <person name="Keeley SD"/>
            <person name="Tatsumi K"/>
            <person name="Tanaka K"/>
            <person name="Motone F"/>
            <person name="Kageyama Y"/>
            <person name="Nozu R"/>
            <person name="Adachi N"/>
            <person name="Nishimura O"/>
            <person name="Nakagawa R"/>
            <person name="Tanegashima C"/>
            <person name="Kiyatake I"/>
            <person name="Matsumoto R"/>
            <person name="Murakumo K"/>
            <person name="Nishida K"/>
            <person name="Terakita A"/>
            <person name="Kuratani S"/>
            <person name="Sato K"/>
            <person name="Hyodo S Kuraku.S."/>
        </authorList>
    </citation>
    <scope>NUCLEOTIDE SEQUENCE [LARGE SCALE GENOMIC DNA]</scope>
</reference>
<dbReference type="Proteomes" id="UP000288216">
    <property type="component" value="Unassembled WGS sequence"/>
</dbReference>
<evidence type="ECO:0000259" key="1">
    <source>
        <dbReference type="Pfam" id="PF03190"/>
    </source>
</evidence>
<dbReference type="OrthoDB" id="1923667at2759"/>